<dbReference type="STRING" id="1447883.A0A2B7YF52"/>
<dbReference type="AlphaFoldDB" id="A0A2B7YF52"/>
<protein>
    <recommendedName>
        <fullName evidence="4">Circumsporozoite protein</fullName>
    </recommendedName>
</protein>
<dbReference type="OrthoDB" id="2141239at2759"/>
<feature type="region of interest" description="Disordered" evidence="1">
    <location>
        <begin position="224"/>
        <end position="262"/>
    </location>
</feature>
<feature type="region of interest" description="Disordered" evidence="1">
    <location>
        <begin position="163"/>
        <end position="182"/>
    </location>
</feature>
<evidence type="ECO:0008006" key="4">
    <source>
        <dbReference type="Google" id="ProtNLM"/>
    </source>
</evidence>
<keyword evidence="3" id="KW-1185">Reference proteome</keyword>
<evidence type="ECO:0000313" key="3">
    <source>
        <dbReference type="Proteomes" id="UP000224634"/>
    </source>
</evidence>
<reference evidence="2 3" key="1">
    <citation type="submission" date="2017-10" db="EMBL/GenBank/DDBJ databases">
        <title>Comparative genomics in systemic dimorphic fungi from Ajellomycetaceae.</title>
        <authorList>
            <person name="Munoz J.F."/>
            <person name="Mcewen J.G."/>
            <person name="Clay O.K."/>
            <person name="Cuomo C.A."/>
        </authorList>
    </citation>
    <scope>NUCLEOTIDE SEQUENCE [LARGE SCALE GENOMIC DNA]</scope>
    <source>
        <strain evidence="2 3">UAMH7299</strain>
    </source>
</reference>
<accession>A0A2B7YF52</accession>
<dbReference type="EMBL" id="PDNA01000045">
    <property type="protein sequence ID" value="PGH19681.1"/>
    <property type="molecule type" value="Genomic_DNA"/>
</dbReference>
<gene>
    <name evidence="2" type="ORF">AJ80_03836</name>
</gene>
<feature type="compositionally biased region" description="Low complexity" evidence="1">
    <location>
        <begin position="224"/>
        <end position="255"/>
    </location>
</feature>
<comment type="caution">
    <text evidence="2">The sequence shown here is derived from an EMBL/GenBank/DDBJ whole genome shotgun (WGS) entry which is preliminary data.</text>
</comment>
<evidence type="ECO:0000313" key="2">
    <source>
        <dbReference type="EMBL" id="PGH19681.1"/>
    </source>
</evidence>
<dbReference type="Proteomes" id="UP000224634">
    <property type="component" value="Unassembled WGS sequence"/>
</dbReference>
<organism evidence="2 3">
    <name type="scientific">Polytolypa hystricis (strain UAMH7299)</name>
    <dbReference type="NCBI Taxonomy" id="1447883"/>
    <lineage>
        <taxon>Eukaryota</taxon>
        <taxon>Fungi</taxon>
        <taxon>Dikarya</taxon>
        <taxon>Ascomycota</taxon>
        <taxon>Pezizomycotina</taxon>
        <taxon>Eurotiomycetes</taxon>
        <taxon>Eurotiomycetidae</taxon>
        <taxon>Onygenales</taxon>
        <taxon>Onygenales incertae sedis</taxon>
        <taxon>Polytolypa</taxon>
    </lineage>
</organism>
<evidence type="ECO:0000256" key="1">
    <source>
        <dbReference type="SAM" id="MobiDB-lite"/>
    </source>
</evidence>
<name>A0A2B7YF52_POLH7</name>
<proteinExistence type="predicted"/>
<sequence length="371" mass="37123">MRCSFGQEQNPIGAITDVQGGEPGAAATIGGAAISDLLGGANPCDKLTRADQILAELGNGQDAIDAAIGLVAAEKNTNPFVNGNVPTVCGDPTLPQNAILRGITPLIDPDATNAAVANALSAQTLGSPLNADGLSVADLLVQNGFTELTAVDAAGNQVDVGAGGAAAADGADDPAGNAADNAGDAAAVDDAAAMGNDAAAANNAASDAQLGNACAALAADGAANNGQMQQHDQNANQNNNQNDNQNDNQNANQAATGGADFGQCDPSIKFEGGVNGRPADEFTFLPIDSLVAEGQQEALNPNIITNRVCDQLINVCEANDAAVTLCESAKAEIEALGTRDQTTADTFNSLLGFGGAAKVKARSMRRGRRAF</sequence>